<proteinExistence type="predicted"/>
<comment type="caution">
    <text evidence="2">The sequence shown here is derived from an EMBL/GenBank/DDBJ whole genome shotgun (WGS) entry which is preliminary data.</text>
</comment>
<evidence type="ECO:0000313" key="2">
    <source>
        <dbReference type="EMBL" id="MDQ1096636.1"/>
    </source>
</evidence>
<dbReference type="EMBL" id="JAUTAL010000001">
    <property type="protein sequence ID" value="MDQ1096636.1"/>
    <property type="molecule type" value="Genomic_DNA"/>
</dbReference>
<keyword evidence="3" id="KW-1185">Reference proteome</keyword>
<dbReference type="Proteomes" id="UP001225072">
    <property type="component" value="Unassembled WGS sequence"/>
</dbReference>
<evidence type="ECO:0000313" key="3">
    <source>
        <dbReference type="Proteomes" id="UP001225072"/>
    </source>
</evidence>
<protein>
    <submittedName>
        <fullName evidence="2">Uncharacterized protein</fullName>
    </submittedName>
</protein>
<accession>A0ABU0TI30</accession>
<organism evidence="2 3">
    <name type="scientific">Chryseobacterium camelliae</name>
    <dbReference type="NCBI Taxonomy" id="1265445"/>
    <lineage>
        <taxon>Bacteria</taxon>
        <taxon>Pseudomonadati</taxon>
        <taxon>Bacteroidota</taxon>
        <taxon>Flavobacteriia</taxon>
        <taxon>Flavobacteriales</taxon>
        <taxon>Weeksellaceae</taxon>
        <taxon>Chryseobacterium group</taxon>
        <taxon>Chryseobacterium</taxon>
    </lineage>
</organism>
<feature type="compositionally biased region" description="Basic and acidic residues" evidence="1">
    <location>
        <begin position="43"/>
        <end position="57"/>
    </location>
</feature>
<evidence type="ECO:0000256" key="1">
    <source>
        <dbReference type="SAM" id="MobiDB-lite"/>
    </source>
</evidence>
<gene>
    <name evidence="2" type="ORF">QE404_001783</name>
</gene>
<reference evidence="2 3" key="1">
    <citation type="submission" date="2023-07" db="EMBL/GenBank/DDBJ databases">
        <title>Functional and genomic diversity of the sorghum phyllosphere microbiome.</title>
        <authorList>
            <person name="Shade A."/>
        </authorList>
    </citation>
    <scope>NUCLEOTIDE SEQUENCE [LARGE SCALE GENOMIC DNA]</scope>
    <source>
        <strain evidence="2 3">SORGH_AS_1064</strain>
    </source>
</reference>
<name>A0ABU0TI30_9FLAO</name>
<feature type="region of interest" description="Disordered" evidence="1">
    <location>
        <begin position="38"/>
        <end position="57"/>
    </location>
</feature>
<sequence length="57" mass="6704">MRNYKKDEMKNCRAGCKKIRKDDTMQGMSLFGGLDFLSGNENKSTDHPRQEYQKLPY</sequence>